<sequence>MRAADGSTKSLADGSGGLESNLGQLGRFAYQGGDDTPYLPQRVDPSSFSSQGLYIDGAALFASGALLLLLLAFSTNRIFGLERFFMAAMR</sequence>
<gene>
    <name evidence="2" type="ORF">GPECTOR_1g704</name>
</gene>
<protein>
    <submittedName>
        <fullName evidence="2">Uncharacterized protein</fullName>
    </submittedName>
</protein>
<keyword evidence="1" id="KW-0812">Transmembrane</keyword>
<name>A0A150H400_GONPE</name>
<evidence type="ECO:0000256" key="1">
    <source>
        <dbReference type="SAM" id="Phobius"/>
    </source>
</evidence>
<dbReference type="EMBL" id="LSYV01000002">
    <property type="protein sequence ID" value="KXZ56782.1"/>
    <property type="molecule type" value="Genomic_DNA"/>
</dbReference>
<evidence type="ECO:0000313" key="3">
    <source>
        <dbReference type="Proteomes" id="UP000075714"/>
    </source>
</evidence>
<dbReference type="AlphaFoldDB" id="A0A150H400"/>
<organism evidence="2 3">
    <name type="scientific">Gonium pectorale</name>
    <name type="common">Green alga</name>
    <dbReference type="NCBI Taxonomy" id="33097"/>
    <lineage>
        <taxon>Eukaryota</taxon>
        <taxon>Viridiplantae</taxon>
        <taxon>Chlorophyta</taxon>
        <taxon>core chlorophytes</taxon>
        <taxon>Chlorophyceae</taxon>
        <taxon>CS clade</taxon>
        <taxon>Chlamydomonadales</taxon>
        <taxon>Volvocaceae</taxon>
        <taxon>Gonium</taxon>
    </lineage>
</organism>
<keyword evidence="1" id="KW-1133">Transmembrane helix</keyword>
<proteinExistence type="predicted"/>
<keyword evidence="1" id="KW-0472">Membrane</keyword>
<accession>A0A150H400</accession>
<dbReference type="Proteomes" id="UP000075714">
    <property type="component" value="Unassembled WGS sequence"/>
</dbReference>
<feature type="transmembrane region" description="Helical" evidence="1">
    <location>
        <begin position="53"/>
        <end position="73"/>
    </location>
</feature>
<keyword evidence="3" id="KW-1185">Reference proteome</keyword>
<comment type="caution">
    <text evidence="2">The sequence shown here is derived from an EMBL/GenBank/DDBJ whole genome shotgun (WGS) entry which is preliminary data.</text>
</comment>
<evidence type="ECO:0000313" key="2">
    <source>
        <dbReference type="EMBL" id="KXZ56782.1"/>
    </source>
</evidence>
<reference evidence="3" key="1">
    <citation type="journal article" date="2016" name="Nat. Commun.">
        <title>The Gonium pectorale genome demonstrates co-option of cell cycle regulation during the evolution of multicellularity.</title>
        <authorList>
            <person name="Hanschen E.R."/>
            <person name="Marriage T.N."/>
            <person name="Ferris P.J."/>
            <person name="Hamaji T."/>
            <person name="Toyoda A."/>
            <person name="Fujiyama A."/>
            <person name="Neme R."/>
            <person name="Noguchi H."/>
            <person name="Minakuchi Y."/>
            <person name="Suzuki M."/>
            <person name="Kawai-Toyooka H."/>
            <person name="Smith D.R."/>
            <person name="Sparks H."/>
            <person name="Anderson J."/>
            <person name="Bakaric R."/>
            <person name="Luria V."/>
            <person name="Karger A."/>
            <person name="Kirschner M.W."/>
            <person name="Durand P.M."/>
            <person name="Michod R.E."/>
            <person name="Nozaki H."/>
            <person name="Olson B.J."/>
        </authorList>
    </citation>
    <scope>NUCLEOTIDE SEQUENCE [LARGE SCALE GENOMIC DNA]</scope>
    <source>
        <strain evidence="3">NIES-2863</strain>
    </source>
</reference>